<dbReference type="InterPro" id="IPR059100">
    <property type="entry name" value="TSP3_bac"/>
</dbReference>
<evidence type="ECO:0000313" key="7">
    <source>
        <dbReference type="Proteomes" id="UP000230232"/>
    </source>
</evidence>
<comment type="subcellular location">
    <subcellularLocation>
        <location evidence="1">Secreted</location>
    </subcellularLocation>
</comment>
<organism evidence="6 7">
    <name type="scientific">Candidatus Yanofskybacteria bacterium CG10_big_fil_rev_8_21_14_0_10_46_23</name>
    <dbReference type="NCBI Taxonomy" id="1975098"/>
    <lineage>
        <taxon>Bacteria</taxon>
        <taxon>Candidatus Yanofskyibacteriota</taxon>
    </lineage>
</organism>
<evidence type="ECO:0000256" key="4">
    <source>
        <dbReference type="ARBA" id="ARBA00022837"/>
    </source>
</evidence>
<feature type="transmembrane region" description="Helical" evidence="5">
    <location>
        <begin position="7"/>
        <end position="27"/>
    </location>
</feature>
<accession>A0A2H0R4V6</accession>
<keyword evidence="2" id="KW-0964">Secreted</keyword>
<evidence type="ECO:0000256" key="5">
    <source>
        <dbReference type="SAM" id="Phobius"/>
    </source>
</evidence>
<reference evidence="6 7" key="1">
    <citation type="submission" date="2017-09" db="EMBL/GenBank/DDBJ databases">
        <title>Depth-based differentiation of microbial function through sediment-hosted aquifers and enrichment of novel symbionts in the deep terrestrial subsurface.</title>
        <authorList>
            <person name="Probst A.J."/>
            <person name="Ladd B."/>
            <person name="Jarett J.K."/>
            <person name="Geller-Mcgrath D.E."/>
            <person name="Sieber C.M."/>
            <person name="Emerson J.B."/>
            <person name="Anantharaman K."/>
            <person name="Thomas B.C."/>
            <person name="Malmstrom R."/>
            <person name="Stieglmeier M."/>
            <person name="Klingl A."/>
            <person name="Woyke T."/>
            <person name="Ryan C.M."/>
            <person name="Banfield J.F."/>
        </authorList>
    </citation>
    <scope>NUCLEOTIDE SEQUENCE [LARGE SCALE GENOMIC DNA]</scope>
    <source>
        <strain evidence="6">CG10_big_fil_rev_8_21_14_0_10_46_23</strain>
    </source>
</reference>
<protein>
    <recommendedName>
        <fullName evidence="8">EF-hand domain-containing protein</fullName>
    </recommendedName>
</protein>
<keyword evidence="5" id="KW-1133">Transmembrane helix</keyword>
<keyword evidence="4" id="KW-0106">Calcium</keyword>
<dbReference type="PROSITE" id="PS00018">
    <property type="entry name" value="EF_HAND_1"/>
    <property type="match status" value="1"/>
</dbReference>
<keyword evidence="5" id="KW-0812">Transmembrane</keyword>
<evidence type="ECO:0008006" key="8">
    <source>
        <dbReference type="Google" id="ProtNLM"/>
    </source>
</evidence>
<dbReference type="AlphaFoldDB" id="A0A2H0R4V6"/>
<evidence type="ECO:0000313" key="6">
    <source>
        <dbReference type="EMBL" id="PIR41356.1"/>
    </source>
</evidence>
<keyword evidence="5" id="KW-0472">Membrane</keyword>
<evidence type="ECO:0000256" key="3">
    <source>
        <dbReference type="ARBA" id="ARBA00022729"/>
    </source>
</evidence>
<gene>
    <name evidence="6" type="ORF">COV31_01510</name>
</gene>
<evidence type="ECO:0000256" key="1">
    <source>
        <dbReference type="ARBA" id="ARBA00004613"/>
    </source>
</evidence>
<comment type="caution">
    <text evidence="6">The sequence shown here is derived from an EMBL/GenBank/DDBJ whole genome shotgun (WGS) entry which is preliminary data.</text>
</comment>
<dbReference type="EMBL" id="PCXO01000006">
    <property type="protein sequence ID" value="PIR41356.1"/>
    <property type="molecule type" value="Genomic_DNA"/>
</dbReference>
<dbReference type="Pfam" id="PF18884">
    <property type="entry name" value="TSP3_bac"/>
    <property type="match status" value="1"/>
</dbReference>
<keyword evidence="3" id="KW-0732">Signal</keyword>
<sequence>MNRTIKISLTILILAVGFVGVRVYFILSSQFDVAIAQPTPVARNYQESDDFDSDGLSNQDEAFWTTDPYNPDTDGDGFLDGEEVLSGHDPLNSQEGDLLTKNSISQGNLTQNIASLIVSGIAAGDLSNQASDLTFNKSVDDLTLSAIVDTIGVLGNSRVQNLDHQITSSSPADQQAYLNKLNDVLRDNLANVITGQPQVVNRLFSAIGSNGFTSEDTAAIRGTFLGYALAFEGAYNQLLGIPVPQNWLALQEKSLDLIKRAEIHHRSIALSGNDPFKMLIAFSSLQGLYLDSQPLFSQIAEKIKAENLKNPNEELFQTLNGF</sequence>
<evidence type="ECO:0000256" key="2">
    <source>
        <dbReference type="ARBA" id="ARBA00022525"/>
    </source>
</evidence>
<dbReference type="Proteomes" id="UP000230232">
    <property type="component" value="Unassembled WGS sequence"/>
</dbReference>
<name>A0A2H0R4V6_9BACT</name>
<proteinExistence type="predicted"/>
<dbReference type="InterPro" id="IPR018247">
    <property type="entry name" value="EF_Hand_1_Ca_BS"/>
</dbReference>